<keyword evidence="4 6" id="KW-1133">Transmembrane helix</keyword>
<dbReference type="SUPFAM" id="SSF55073">
    <property type="entry name" value="Nucleotide cyclase"/>
    <property type="match status" value="1"/>
</dbReference>
<dbReference type="NCBIfam" id="TIGR00254">
    <property type="entry name" value="GGDEF"/>
    <property type="match status" value="1"/>
</dbReference>
<dbReference type="InterPro" id="IPR000014">
    <property type="entry name" value="PAS"/>
</dbReference>
<dbReference type="InterPro" id="IPR000160">
    <property type="entry name" value="GGDEF_dom"/>
</dbReference>
<dbReference type="PANTHER" id="PTHR44757:SF2">
    <property type="entry name" value="BIOFILM ARCHITECTURE MAINTENANCE PROTEIN MBAA"/>
    <property type="match status" value="1"/>
</dbReference>
<dbReference type="EMBL" id="CP060790">
    <property type="protein sequence ID" value="QNP59237.1"/>
    <property type="molecule type" value="Genomic_DNA"/>
</dbReference>
<dbReference type="GO" id="GO:0006355">
    <property type="term" value="P:regulation of DNA-templated transcription"/>
    <property type="evidence" value="ECO:0007669"/>
    <property type="project" value="InterPro"/>
</dbReference>
<keyword evidence="3 6" id="KW-0812">Transmembrane</keyword>
<organism evidence="8 9">
    <name type="scientific">Paenacidovorax monticola</name>
    <dbReference type="NCBI Taxonomy" id="1926868"/>
    <lineage>
        <taxon>Bacteria</taxon>
        <taxon>Pseudomonadati</taxon>
        <taxon>Pseudomonadota</taxon>
        <taxon>Betaproteobacteria</taxon>
        <taxon>Burkholderiales</taxon>
        <taxon>Comamonadaceae</taxon>
        <taxon>Paenacidovorax</taxon>
    </lineage>
</organism>
<reference evidence="8 9" key="1">
    <citation type="submission" date="2020-08" db="EMBL/GenBank/DDBJ databases">
        <title>Genome sequence of Acidovorax monticola KACC 19171T.</title>
        <authorList>
            <person name="Hyun D.-W."/>
            <person name="Bae J.-W."/>
        </authorList>
    </citation>
    <scope>NUCLEOTIDE SEQUENCE [LARGE SCALE GENOMIC DNA]</scope>
    <source>
        <strain evidence="8 9">KACC 19171</strain>
    </source>
</reference>
<protein>
    <submittedName>
        <fullName evidence="8">Diguanylate cyclase</fullName>
    </submittedName>
</protein>
<keyword evidence="9" id="KW-1185">Reference proteome</keyword>
<dbReference type="NCBIfam" id="TIGR00229">
    <property type="entry name" value="sensory_box"/>
    <property type="match status" value="1"/>
</dbReference>
<dbReference type="KEGG" id="amon:H9L24_20780"/>
<dbReference type="GO" id="GO:0005886">
    <property type="term" value="C:plasma membrane"/>
    <property type="evidence" value="ECO:0007669"/>
    <property type="project" value="UniProtKB-SubCell"/>
</dbReference>
<dbReference type="InterPro" id="IPR033479">
    <property type="entry name" value="dCache_1"/>
</dbReference>
<dbReference type="InterPro" id="IPR029787">
    <property type="entry name" value="Nucleotide_cyclase"/>
</dbReference>
<dbReference type="Pfam" id="PF02743">
    <property type="entry name" value="dCache_1"/>
    <property type="match status" value="1"/>
</dbReference>
<feature type="transmembrane region" description="Helical" evidence="6">
    <location>
        <begin position="305"/>
        <end position="328"/>
    </location>
</feature>
<dbReference type="SMART" id="SM00267">
    <property type="entry name" value="GGDEF"/>
    <property type="match status" value="1"/>
</dbReference>
<evidence type="ECO:0000256" key="4">
    <source>
        <dbReference type="ARBA" id="ARBA00022989"/>
    </source>
</evidence>
<dbReference type="InterPro" id="IPR035965">
    <property type="entry name" value="PAS-like_dom_sf"/>
</dbReference>
<dbReference type="InterPro" id="IPR043128">
    <property type="entry name" value="Rev_trsase/Diguanyl_cyclase"/>
</dbReference>
<dbReference type="AlphaFoldDB" id="A0A7H0HFC1"/>
<dbReference type="Gene3D" id="3.30.70.270">
    <property type="match status" value="1"/>
</dbReference>
<dbReference type="Pfam" id="PF00990">
    <property type="entry name" value="GGDEF"/>
    <property type="match status" value="1"/>
</dbReference>
<evidence type="ECO:0000256" key="1">
    <source>
        <dbReference type="ARBA" id="ARBA00004651"/>
    </source>
</evidence>
<feature type="transmembrane region" description="Helical" evidence="6">
    <location>
        <begin position="23"/>
        <end position="46"/>
    </location>
</feature>
<dbReference type="Proteomes" id="UP000516057">
    <property type="component" value="Chromosome"/>
</dbReference>
<dbReference type="InterPro" id="IPR013767">
    <property type="entry name" value="PAS_fold"/>
</dbReference>
<evidence type="ECO:0000313" key="8">
    <source>
        <dbReference type="EMBL" id="QNP59237.1"/>
    </source>
</evidence>
<dbReference type="SUPFAM" id="SSF55785">
    <property type="entry name" value="PYP-like sensor domain (PAS domain)"/>
    <property type="match status" value="1"/>
</dbReference>
<accession>A0A7H0HFC1</accession>
<dbReference type="InterPro" id="IPR052155">
    <property type="entry name" value="Biofilm_reg_signaling"/>
</dbReference>
<dbReference type="PROSITE" id="PS50887">
    <property type="entry name" value="GGDEF"/>
    <property type="match status" value="1"/>
</dbReference>
<gene>
    <name evidence="8" type="ORF">H9L24_20780</name>
</gene>
<keyword evidence="5 6" id="KW-0472">Membrane</keyword>
<evidence type="ECO:0000256" key="3">
    <source>
        <dbReference type="ARBA" id="ARBA00022692"/>
    </source>
</evidence>
<dbReference type="RefSeq" id="WP_187736222.1">
    <property type="nucleotide sequence ID" value="NZ_CP060790.1"/>
</dbReference>
<dbReference type="CDD" id="cd18773">
    <property type="entry name" value="PDC1_HK_sensor"/>
    <property type="match status" value="1"/>
</dbReference>
<evidence type="ECO:0000256" key="6">
    <source>
        <dbReference type="SAM" id="Phobius"/>
    </source>
</evidence>
<proteinExistence type="predicted"/>
<dbReference type="Pfam" id="PF00989">
    <property type="entry name" value="PAS"/>
    <property type="match status" value="1"/>
</dbReference>
<dbReference type="SMART" id="SM00091">
    <property type="entry name" value="PAS"/>
    <property type="match status" value="1"/>
</dbReference>
<evidence type="ECO:0000256" key="2">
    <source>
        <dbReference type="ARBA" id="ARBA00022475"/>
    </source>
</evidence>
<dbReference type="CDD" id="cd00130">
    <property type="entry name" value="PAS"/>
    <property type="match status" value="1"/>
</dbReference>
<comment type="subcellular location">
    <subcellularLocation>
        <location evidence="1">Cell membrane</location>
        <topology evidence="1">Multi-pass membrane protein</topology>
    </subcellularLocation>
</comment>
<sequence length="686" mass="74077">MTPPAHSRHDSATTFWWAPGAMVLRLMLVAVVAVGLAGSVSAWLVTRASGQEALRRIVGQQNDEVEVLARLLASKIEQSQKLLGTVATGITPAMLDSPSSLEWLLQQGLPAARFFDSIQVARPDGELSMNLRHGRVEKADNLDPAERDYLRRTLADGKPLVSEPIAGHTSEARVMFTMPLHREDGGVLGVVAGAIRLQSQGLLPPSMALPARDDSRLIVFTRDGTILAHSEPTRIMGQVRDEPGLAQVFTAWQRRAQPVVNGAVTQVLPAHIVSMAGMPLPQWLVARVSDSQAQLAPVRGAQHDAWWAAAAALLLIALAATLGMAWLAQPLAQLRHRAPQLLQADPDPLGPWPRAPGEVDALVEVFRGLERQRAQQQARQLALGTQFQAILDNAPVGIVITRSGRLEVLSRQACHMLGYSAEALQGRPARMLYASDADYADMGRRVRDEFASHRAFDGDVCFMRKDGGPVWARVQGRSLGGGDVEAGTVWILEDMTAAREALRQQGWAALHDPLTLLANRAAFEQRLQQMLAQQAARVHEGADCGVVLFLDLDHFTVVNDVAGHDAGDDVLRHVARMIDVQVRQVGWAARLGGDEFAVVLPGCTLARGQAVAEQLRAALQAWEPSYQGRSFTLGASIGLVVLDARLSTVAEVLHAADMACYAAKRAGRNQVVVHSAEPFASANGVL</sequence>
<dbReference type="CDD" id="cd01949">
    <property type="entry name" value="GGDEF"/>
    <property type="match status" value="1"/>
</dbReference>
<evidence type="ECO:0000259" key="7">
    <source>
        <dbReference type="PROSITE" id="PS50887"/>
    </source>
</evidence>
<evidence type="ECO:0000256" key="5">
    <source>
        <dbReference type="ARBA" id="ARBA00023136"/>
    </source>
</evidence>
<dbReference type="PANTHER" id="PTHR44757">
    <property type="entry name" value="DIGUANYLATE CYCLASE DGCP"/>
    <property type="match status" value="1"/>
</dbReference>
<name>A0A7H0HFC1_9BURK</name>
<evidence type="ECO:0000313" key="9">
    <source>
        <dbReference type="Proteomes" id="UP000516057"/>
    </source>
</evidence>
<dbReference type="Gene3D" id="3.30.450.20">
    <property type="entry name" value="PAS domain"/>
    <property type="match status" value="2"/>
</dbReference>
<keyword evidence="2" id="KW-1003">Cell membrane</keyword>
<feature type="domain" description="GGDEF" evidence="7">
    <location>
        <begin position="543"/>
        <end position="676"/>
    </location>
</feature>